<keyword evidence="7" id="KW-1185">Reference proteome</keyword>
<dbReference type="PANTHER" id="PTHR43712">
    <property type="entry name" value="PUTATIVE (AFU_ORTHOLOGUE AFUA_4G14580)-RELATED"/>
    <property type="match status" value="1"/>
</dbReference>
<dbReference type="SUPFAM" id="SSF53335">
    <property type="entry name" value="S-adenosyl-L-methionine-dependent methyltransferases"/>
    <property type="match status" value="1"/>
</dbReference>
<keyword evidence="3" id="KW-0949">S-adenosyl-L-methionine</keyword>
<dbReference type="InterPro" id="IPR036388">
    <property type="entry name" value="WH-like_DNA-bd_sf"/>
</dbReference>
<keyword evidence="1 6" id="KW-0489">Methyltransferase</keyword>
<dbReference type="SUPFAM" id="SSF46785">
    <property type="entry name" value="Winged helix' DNA-binding domain"/>
    <property type="match status" value="1"/>
</dbReference>
<dbReference type="GO" id="GO:0008168">
    <property type="term" value="F:methyltransferase activity"/>
    <property type="evidence" value="ECO:0007669"/>
    <property type="project" value="UniProtKB-KW"/>
</dbReference>
<evidence type="ECO:0000256" key="1">
    <source>
        <dbReference type="ARBA" id="ARBA00022603"/>
    </source>
</evidence>
<dbReference type="Gene3D" id="1.10.10.10">
    <property type="entry name" value="Winged helix-like DNA-binding domain superfamily/Winged helix DNA-binding domain"/>
    <property type="match status" value="1"/>
</dbReference>
<protein>
    <submittedName>
        <fullName evidence="6">Methyltransferase</fullName>
    </submittedName>
</protein>
<feature type="domain" description="O-methyltransferase C-terminal" evidence="4">
    <location>
        <begin position="113"/>
        <end position="323"/>
    </location>
</feature>
<dbReference type="EMBL" id="JAERRF010000042">
    <property type="protein sequence ID" value="MBL1102269.1"/>
    <property type="molecule type" value="Genomic_DNA"/>
</dbReference>
<evidence type="ECO:0000256" key="3">
    <source>
        <dbReference type="ARBA" id="ARBA00022691"/>
    </source>
</evidence>
<reference evidence="6 7" key="1">
    <citation type="submission" date="2021-01" db="EMBL/GenBank/DDBJ databases">
        <title>WGS of actinomycetes isolated from Thailand.</title>
        <authorList>
            <person name="Thawai C."/>
        </authorList>
    </citation>
    <scope>NUCLEOTIDE SEQUENCE [LARGE SCALE GENOMIC DNA]</scope>
    <source>
        <strain evidence="6 7">CA1R205</strain>
    </source>
</reference>
<dbReference type="Gene3D" id="1.10.287.1350">
    <property type="match status" value="1"/>
</dbReference>
<dbReference type="Gene3D" id="3.40.50.150">
    <property type="entry name" value="Vaccinia Virus protein VP39"/>
    <property type="match status" value="1"/>
</dbReference>
<dbReference type="PIRSF" id="PIRSF005739">
    <property type="entry name" value="O-mtase"/>
    <property type="match status" value="1"/>
</dbReference>
<evidence type="ECO:0000259" key="4">
    <source>
        <dbReference type="Pfam" id="PF00891"/>
    </source>
</evidence>
<dbReference type="PANTHER" id="PTHR43712:SF2">
    <property type="entry name" value="O-METHYLTRANSFERASE CICE"/>
    <property type="match status" value="1"/>
</dbReference>
<evidence type="ECO:0000256" key="2">
    <source>
        <dbReference type="ARBA" id="ARBA00022679"/>
    </source>
</evidence>
<dbReference type="InterPro" id="IPR016461">
    <property type="entry name" value="COMT-like"/>
</dbReference>
<gene>
    <name evidence="6" type="ORF">JK363_37780</name>
</gene>
<dbReference type="Pfam" id="PF00891">
    <property type="entry name" value="Methyltransf_2"/>
    <property type="match status" value="1"/>
</dbReference>
<dbReference type="PROSITE" id="PS51683">
    <property type="entry name" value="SAM_OMT_II"/>
    <property type="match status" value="1"/>
</dbReference>
<name>A0ABS1NQN9_9ACTN</name>
<proteinExistence type="predicted"/>
<accession>A0ABS1NQN9</accession>
<dbReference type="Pfam" id="PF08100">
    <property type="entry name" value="Dimerisation"/>
    <property type="match status" value="1"/>
</dbReference>
<dbReference type="Proteomes" id="UP000634229">
    <property type="component" value="Unassembled WGS sequence"/>
</dbReference>
<dbReference type="InterPro" id="IPR012967">
    <property type="entry name" value="COMT_dimerisation"/>
</dbReference>
<keyword evidence="2" id="KW-0808">Transferase</keyword>
<sequence length="355" mass="38254">MRTEDSQGVTATVARLAHGHMAAQVVRVAARLSVADLLRDTTRTSADLARACGADPQAMHRLLRAMAGLGLLSEDEGERFSLTEAGSLLRTDRPDSLHALVRLLTDPTTVGAWTGLEESVRTGGPHFSTAYGQDYFTYLGGAPQLSEEFNAAMSQGTRMVADLVAEHYDFGRFSTVVDIGGGHGTLLAAILRAHPSLKGVVFDSPEGLEGAERNLADLGVGDRCTREPGDFFTAVTEGGDVHVLKSVLHDWNDEQCVTILRHCREALPESGRLLLVERVLPDTATAGADELMYLSDLNMLVKVGGRERTRADWDALLHASGFRLSAVTPLPRPQPFSLIEGTPVVPRPVVPRSDQ</sequence>
<dbReference type="CDD" id="cd02440">
    <property type="entry name" value="AdoMet_MTases"/>
    <property type="match status" value="1"/>
</dbReference>
<dbReference type="InterPro" id="IPR029063">
    <property type="entry name" value="SAM-dependent_MTases_sf"/>
</dbReference>
<feature type="domain" description="O-methyltransferase dimerisation" evidence="5">
    <location>
        <begin position="15"/>
        <end position="90"/>
    </location>
</feature>
<dbReference type="GO" id="GO:0032259">
    <property type="term" value="P:methylation"/>
    <property type="evidence" value="ECO:0007669"/>
    <property type="project" value="UniProtKB-KW"/>
</dbReference>
<evidence type="ECO:0000313" key="6">
    <source>
        <dbReference type="EMBL" id="MBL1102269.1"/>
    </source>
</evidence>
<dbReference type="InterPro" id="IPR001077">
    <property type="entry name" value="COMT_C"/>
</dbReference>
<evidence type="ECO:0000259" key="5">
    <source>
        <dbReference type="Pfam" id="PF08100"/>
    </source>
</evidence>
<comment type="caution">
    <text evidence="6">The sequence shown here is derived from an EMBL/GenBank/DDBJ whole genome shotgun (WGS) entry which is preliminary data.</text>
</comment>
<evidence type="ECO:0000313" key="7">
    <source>
        <dbReference type="Proteomes" id="UP000634229"/>
    </source>
</evidence>
<dbReference type="InterPro" id="IPR036390">
    <property type="entry name" value="WH_DNA-bd_sf"/>
</dbReference>
<organism evidence="6 7">
    <name type="scientific">Streptomyces coffeae</name>
    <dbReference type="NCBI Taxonomy" id="621382"/>
    <lineage>
        <taxon>Bacteria</taxon>
        <taxon>Bacillati</taxon>
        <taxon>Actinomycetota</taxon>
        <taxon>Actinomycetes</taxon>
        <taxon>Kitasatosporales</taxon>
        <taxon>Streptomycetaceae</taxon>
        <taxon>Streptomyces</taxon>
    </lineage>
</organism>